<protein>
    <submittedName>
        <fullName evidence="3">Uncharacterized protein</fullName>
    </submittedName>
</protein>
<reference key="1">
    <citation type="journal article" date="2011" name="Mol. Biol. Evol.">
        <title>Unity in variety -- the pan-genome of the Chlamydiae.</title>
        <authorList>
            <person name="Collingro A."/>
            <person name="Tischler P."/>
            <person name="Weinmaier T."/>
            <person name="Penz T."/>
            <person name="Heinz E."/>
            <person name="Brunham R.C."/>
            <person name="Read T.D."/>
            <person name="Bavoil P.M."/>
            <person name="Sachse K."/>
            <person name="Kahane S."/>
            <person name="Friedman M.G."/>
            <person name="Rattei T."/>
            <person name="Myers G.S.A."/>
            <person name="Horn M."/>
        </authorList>
    </citation>
    <scope>NUCLEOTIDE SEQUENCE</scope>
    <source>
        <strain>UV7</strain>
    </source>
</reference>
<dbReference type="InterPro" id="IPR036770">
    <property type="entry name" value="Ankyrin_rpt-contain_sf"/>
</dbReference>
<dbReference type="Gene3D" id="1.25.40.20">
    <property type="entry name" value="Ankyrin repeat-containing domain"/>
    <property type="match status" value="2"/>
</dbReference>
<dbReference type="SUPFAM" id="SSF48403">
    <property type="entry name" value="Ankyrin repeat"/>
    <property type="match status" value="1"/>
</dbReference>
<dbReference type="PANTHER" id="PTHR24161">
    <property type="entry name" value="ANK_REP_REGION DOMAIN-CONTAINING PROTEIN-RELATED"/>
    <property type="match status" value="1"/>
</dbReference>
<evidence type="ECO:0000313" key="4">
    <source>
        <dbReference type="Proteomes" id="UP000000495"/>
    </source>
</evidence>
<organism evidence="3 4">
    <name type="scientific">Parachlamydia acanthamoebae (strain UV7)</name>
    <dbReference type="NCBI Taxonomy" id="765952"/>
    <lineage>
        <taxon>Bacteria</taxon>
        <taxon>Pseudomonadati</taxon>
        <taxon>Chlamydiota</taxon>
        <taxon>Chlamydiia</taxon>
        <taxon>Parachlamydiales</taxon>
        <taxon>Parachlamydiaceae</taxon>
        <taxon>Parachlamydia</taxon>
    </lineage>
</organism>
<dbReference type="PROSITE" id="PS50088">
    <property type="entry name" value="ANK_REPEAT"/>
    <property type="match status" value="1"/>
</dbReference>
<proteinExistence type="predicted"/>
<dbReference type="KEGG" id="puv:PUV_11140"/>
<keyword evidence="1" id="KW-0677">Repeat</keyword>
<dbReference type="AlphaFoldDB" id="F8KWQ5"/>
<keyword evidence="4" id="KW-1185">Reference proteome</keyword>
<gene>
    <name evidence="3" type="ordered locus">PUV_11140</name>
</gene>
<dbReference type="eggNOG" id="COG0666">
    <property type="taxonomic scope" value="Bacteria"/>
</dbReference>
<feature type="repeat" description="ANK" evidence="2">
    <location>
        <begin position="983"/>
        <end position="1015"/>
    </location>
</feature>
<dbReference type="Proteomes" id="UP000000495">
    <property type="component" value="Chromosome"/>
</dbReference>
<keyword evidence="2" id="KW-0040">ANK repeat</keyword>
<dbReference type="STRING" id="765952.PUV_11140"/>
<evidence type="ECO:0000256" key="1">
    <source>
        <dbReference type="ARBA" id="ARBA00022737"/>
    </source>
</evidence>
<dbReference type="SMART" id="SM00248">
    <property type="entry name" value="ANK"/>
    <property type="match status" value="8"/>
</dbReference>
<dbReference type="HOGENOM" id="CLU_004397_0_0_0"/>
<evidence type="ECO:0000313" key="3">
    <source>
        <dbReference type="EMBL" id="CCB86064.1"/>
    </source>
</evidence>
<dbReference type="InterPro" id="IPR002110">
    <property type="entry name" value="Ankyrin_rpt"/>
</dbReference>
<dbReference type="PANTHER" id="PTHR24161:SF124">
    <property type="entry name" value="TRANSIENT RECEPTOR POTENTIAL CHANNEL PYREXIA"/>
    <property type="match status" value="1"/>
</dbReference>
<accession>F8KWQ5</accession>
<reference evidence="3 4" key="2">
    <citation type="journal article" date="2011" name="Mol. Biol. Evol.">
        <title>Unity in variety--the pan-genome of the Chlamydiae.</title>
        <authorList>
            <person name="Collingro A."/>
            <person name="Tischler P."/>
            <person name="Weinmaier T."/>
            <person name="Penz T."/>
            <person name="Heinz E."/>
            <person name="Brunham R.C."/>
            <person name="Read T.D."/>
            <person name="Bavoil P.M."/>
            <person name="Sachse K."/>
            <person name="Kahane S."/>
            <person name="Friedman M.G."/>
            <person name="Rattei T."/>
            <person name="Myers G.S."/>
            <person name="Horn M."/>
        </authorList>
    </citation>
    <scope>NUCLEOTIDE SEQUENCE [LARGE SCALE GENOMIC DNA]</scope>
    <source>
        <strain evidence="4">UV7</strain>
    </source>
</reference>
<name>F8KWQ5_PARAV</name>
<dbReference type="RefSeq" id="WP_013924764.1">
    <property type="nucleotide sequence ID" value="NC_015702.1"/>
</dbReference>
<dbReference type="PROSITE" id="PS50297">
    <property type="entry name" value="ANK_REP_REGION"/>
    <property type="match status" value="1"/>
</dbReference>
<evidence type="ECO:0000256" key="2">
    <source>
        <dbReference type="PROSITE-ProRule" id="PRU00023"/>
    </source>
</evidence>
<sequence length="1140" mass="130635">MNYDYSYYLNLMLQPEMTISYEGHCLVLQKFSGRSLKEINQQKLLKLLQNFFIFLQSSKTSDVEKIEKIKLKLIESTCSDLFLQEKVIRLFDKVLKDIQKSPLTPTSSYFPILFKIAPPSTSLEEFISNLYLVLNHYPRFQFGENLAVYDTAYKKFPPKWNCHKVFKNVRSTFEYFFVTIDRDLQVSPNNELALKRTELNNLQDLFIEQAKPIKSIQMALVIENSPLERVNKANFYTVNEFVRNKKPVIANRYLLTAHKKDLEKLKADIYIQPNGPLCVILPSGETLKNWGFTPDDLKLYPLSEAKTSTIELHISNDLQKILMPSNEKVKFARLIAFCGHGTYHKDGKSGMIAGLSIVDFQKTLQVLNPAFLILDSCYAGGKNMQKVHLPDGTIPCPILVRSSFESVTFSSRKDRFLSQVISQVEKYLFRNITYPHVKQIQRNAIQQIIAALPKQKMHNASQLLLPASQKDIPKVSYGAFKEMTNASSPKELDQSLPLIYFFAEPVIEAPLAITDSSPVTFISKGSTSHHFIKEIDAKNQEFEFLIEQTFNAFKSSKSQCEPASKAFFIAHMACKINGDLKNLNQIVIYCAPHKREVYFRVDKEVHFNCLKFAKNINNQWEKRCLEINLTLTNAILTSLQILAKTKPSEKYLSSVTAGRQSDDDFFEIWKAEFWEKKDALEVDLFYSIMQNKVVFIPGAKMNEFSEKKQVSTTTTLHLALNCFYNSPDYTKKMKMKILYRGVQFASFLKKTDLIQVIKDSVNTPFLKAVKNGDVKMIQRILKKSPRSINDLNFDGLNALTLISERLDIAELLIRKGIKMDVKNKLGESTLLYTITRSHVHLLSLMLKHGLDITGDEGAAALIYAMMGGNKKICSLLIAHRAGIDSSQPILNYAAQDTKTKSFEKIIEYPKMQMYIQESLNICVSNLDYSKTKLLLEKGANPNVTQKLQLYPLQYAAAKSDQQSLKIVSLLLKHHAWIDIQDEDLNTPLHWALVKKNVPLIIKLIRNGASLTKKNLYDITPFDLFLKEKDLLHMILEMENIDWNASTQSDFPLLLEVFYKSNLHLAKWLMKKGADIDYRYLDSPLIFHYLKNTPILDRKVILFFIQHANLFLLDSKGNTISNVASKYADAGICSLFYNLKK</sequence>
<dbReference type="EMBL" id="FR872580">
    <property type="protein sequence ID" value="CCB86064.1"/>
    <property type="molecule type" value="Genomic_DNA"/>
</dbReference>
<dbReference type="Pfam" id="PF12796">
    <property type="entry name" value="Ank_2"/>
    <property type="match status" value="2"/>
</dbReference>